<accession>A0A139KRK7</accession>
<reference evidence="1 2" key="1">
    <citation type="submission" date="2016-02" db="EMBL/GenBank/DDBJ databases">
        <authorList>
            <person name="Wen L."/>
            <person name="He K."/>
            <person name="Yang H."/>
        </authorList>
    </citation>
    <scope>NUCLEOTIDE SEQUENCE [LARGE SCALE GENOMIC DNA]</scope>
    <source>
        <strain evidence="1 2">KLE1704</strain>
    </source>
</reference>
<protein>
    <submittedName>
        <fullName evidence="1">Uncharacterized protein</fullName>
    </submittedName>
</protein>
<dbReference type="AlphaFoldDB" id="A0A139KRK7"/>
<comment type="caution">
    <text evidence="1">The sequence shown here is derived from an EMBL/GenBank/DDBJ whole genome shotgun (WGS) entry which is preliminary data.</text>
</comment>
<evidence type="ECO:0000313" key="1">
    <source>
        <dbReference type="EMBL" id="KXT41823.1"/>
    </source>
</evidence>
<dbReference type="RefSeq" id="WP_061438064.1">
    <property type="nucleotide sequence ID" value="NZ_KQ968739.1"/>
</dbReference>
<sequence>MAMDKVKLTDSSVIEEIRENIPVATQAQKGLLNAGSDRFVKAKGLAITEKSACIKLYSAVGQTAVVALVTTGRIEGSTCAVFLLSFSMANGGSCSCIIKKLNDGLSAKFYYVKDGNKLSIYMLSSVDYSVTHISPLLESGSFSYHLIQESLPEGAVLIEIT</sequence>
<evidence type="ECO:0000313" key="2">
    <source>
        <dbReference type="Proteomes" id="UP000070319"/>
    </source>
</evidence>
<gene>
    <name evidence="1" type="ORF">HMPREF2531_04854</name>
</gene>
<dbReference type="Proteomes" id="UP000070319">
    <property type="component" value="Unassembled WGS sequence"/>
</dbReference>
<name>A0A139KRK7_9BACE</name>
<dbReference type="PATRIC" id="fig|329854.7.peg.4926"/>
<proteinExistence type="predicted"/>
<dbReference type="EMBL" id="LTDF01000169">
    <property type="protein sequence ID" value="KXT41823.1"/>
    <property type="molecule type" value="Genomic_DNA"/>
</dbReference>
<organism evidence="1">
    <name type="scientific">Bacteroides intestinalis</name>
    <dbReference type="NCBI Taxonomy" id="329854"/>
    <lineage>
        <taxon>Bacteria</taxon>
        <taxon>Pseudomonadati</taxon>
        <taxon>Bacteroidota</taxon>
        <taxon>Bacteroidia</taxon>
        <taxon>Bacteroidales</taxon>
        <taxon>Bacteroidaceae</taxon>
        <taxon>Bacteroides</taxon>
    </lineage>
</organism>